<proteinExistence type="predicted"/>
<gene>
    <name evidence="1" type="ORF">BWR18_19100</name>
</gene>
<accession>A0A1P8MZR6</accession>
<keyword evidence="2" id="KW-1185">Reference proteome</keyword>
<dbReference type="Proteomes" id="UP000186336">
    <property type="component" value="Chromosome"/>
</dbReference>
<dbReference type="STRING" id="299262.BWR18_19100"/>
<dbReference type="KEGG" id="tom:BWR18_19100"/>
<protein>
    <submittedName>
        <fullName evidence="1">Uncharacterized protein</fullName>
    </submittedName>
</protein>
<dbReference type="EMBL" id="CP019312">
    <property type="protein sequence ID" value="APX13556.1"/>
    <property type="molecule type" value="Genomic_DNA"/>
</dbReference>
<evidence type="ECO:0000313" key="2">
    <source>
        <dbReference type="Proteomes" id="UP000186336"/>
    </source>
</evidence>
<sequence>MAVFRHGKRTGIFAKFRRGAAGVIDPDLSLSDRIADLVAAEALDAPRETVAERAIVQAFEDALVQPFETTVNFSGGITQRCWTVTRSDGAYRVVYLPRAGYFSLCVESDFGPLDIGVHGPALGCFASV</sequence>
<dbReference type="AlphaFoldDB" id="A0A1P8MZR6"/>
<name>A0A1P8MZR6_9RHOB</name>
<reference evidence="1 2" key="1">
    <citation type="submission" date="2017-01" db="EMBL/GenBank/DDBJ databases">
        <title>Complete genome of Tateyamaria omphalii DOK1-4 isolated from seawater in Dokdo.</title>
        <authorList>
            <person name="Kim J.H."/>
            <person name="Chi W.-J."/>
        </authorList>
    </citation>
    <scope>NUCLEOTIDE SEQUENCE [LARGE SCALE GENOMIC DNA]</scope>
    <source>
        <strain evidence="1 2">DOK1-4</strain>
    </source>
</reference>
<evidence type="ECO:0000313" key="1">
    <source>
        <dbReference type="EMBL" id="APX13556.1"/>
    </source>
</evidence>
<organism evidence="1 2">
    <name type="scientific">Tateyamaria omphalii</name>
    <dbReference type="NCBI Taxonomy" id="299262"/>
    <lineage>
        <taxon>Bacteria</taxon>
        <taxon>Pseudomonadati</taxon>
        <taxon>Pseudomonadota</taxon>
        <taxon>Alphaproteobacteria</taxon>
        <taxon>Rhodobacterales</taxon>
        <taxon>Roseobacteraceae</taxon>
        <taxon>Tateyamaria</taxon>
    </lineage>
</organism>